<evidence type="ECO:0000256" key="2">
    <source>
        <dbReference type="ARBA" id="ARBA00022670"/>
    </source>
</evidence>
<protein>
    <submittedName>
        <fullName evidence="7">Gly-Xaa carboxypeptidase</fullName>
    </submittedName>
</protein>
<dbReference type="EMBL" id="DF848117">
    <property type="protein sequence ID" value="GAT53072.1"/>
    <property type="molecule type" value="Genomic_DNA"/>
</dbReference>
<reference evidence="7" key="1">
    <citation type="submission" date="2014-09" db="EMBL/GenBank/DDBJ databases">
        <title>Genome sequence of the luminous mushroom Mycena chlorophos for searching fungal bioluminescence genes.</title>
        <authorList>
            <person name="Tanaka Y."/>
            <person name="Kasuga D."/>
            <person name="Oba Y."/>
            <person name="Hase S."/>
            <person name="Sato K."/>
            <person name="Oba Y."/>
            <person name="Sakakibara Y."/>
        </authorList>
    </citation>
    <scope>NUCLEOTIDE SEQUENCE</scope>
</reference>
<dbReference type="InterPro" id="IPR047177">
    <property type="entry name" value="Pept_M20A"/>
</dbReference>
<dbReference type="InterPro" id="IPR036264">
    <property type="entry name" value="Bact_exopeptidase_dim_dom"/>
</dbReference>
<comment type="similarity">
    <text evidence="1">Belongs to the peptidase M20A family.</text>
</comment>
<dbReference type="Proteomes" id="UP000815677">
    <property type="component" value="Unassembled WGS sequence"/>
</dbReference>
<gene>
    <name evidence="7" type="ORF">MCHLO_10072</name>
</gene>
<dbReference type="Pfam" id="PF07687">
    <property type="entry name" value="M20_dimer"/>
    <property type="match status" value="1"/>
</dbReference>
<dbReference type="CDD" id="cd05674">
    <property type="entry name" value="M20_yscS"/>
    <property type="match status" value="1"/>
</dbReference>
<proteinExistence type="inferred from homology"/>
<dbReference type="GO" id="GO:0004180">
    <property type="term" value="F:carboxypeptidase activity"/>
    <property type="evidence" value="ECO:0007669"/>
    <property type="project" value="UniProtKB-KW"/>
</dbReference>
<dbReference type="InterPro" id="IPR011650">
    <property type="entry name" value="Peptidase_M20_dimer"/>
</dbReference>
<organism evidence="7 8">
    <name type="scientific">Mycena chlorophos</name>
    <name type="common">Agaric fungus</name>
    <name type="synonym">Agaricus chlorophos</name>
    <dbReference type="NCBI Taxonomy" id="658473"/>
    <lineage>
        <taxon>Eukaryota</taxon>
        <taxon>Fungi</taxon>
        <taxon>Dikarya</taxon>
        <taxon>Basidiomycota</taxon>
        <taxon>Agaricomycotina</taxon>
        <taxon>Agaricomycetes</taxon>
        <taxon>Agaricomycetidae</taxon>
        <taxon>Agaricales</taxon>
        <taxon>Marasmiineae</taxon>
        <taxon>Mycenaceae</taxon>
        <taxon>Mycena</taxon>
    </lineage>
</organism>
<evidence type="ECO:0000256" key="1">
    <source>
        <dbReference type="ARBA" id="ARBA00006247"/>
    </source>
</evidence>
<keyword evidence="4" id="KW-0378">Hydrolase</keyword>
<keyword evidence="5" id="KW-0862">Zinc</keyword>
<dbReference type="Gene3D" id="3.40.630.10">
    <property type="entry name" value="Zn peptidases"/>
    <property type="match status" value="1"/>
</dbReference>
<sequence>MRGLPLDDHAPKRFRMTHVALPLILLSTIGLASSFFRSGPSRDSVWGLSSPQRGFQLTVHCPAQPAALAPAFSFEPDEEKKDEIIGRLRRAVRIRTETFDGAPADGDDPWFDKFYAFEAYLEEMFPDVFDALTLEHFATHALLFTWKGTDASLKPLVLMAHQDTVPVPEETLARWTHPPFDGYLDEEGWIWGRGVVDVKNLLIAELTAVSELLHSGFNPTRTIHLAFGFDEEGGAVRSARHIIDHFETLYGGDSIFLVIDEGDLLPPADPDNPSRVAPASDEASAPLFITPSVGEKGSVNVQLSVNVPGGHSSVPPPHTAIGILSALVTTLESNQPEPVLSARNPWAEYWICKSEYDPGRLDPKLRELLAHEKTWPDAAKLLSTTQAVDIIAGGVKVNALPEEAHAIVNHRVGFDDYISALKDRYIKLLTPVAEKYELVVVGFDDDVPVDTPRYVRLSLPRAGAEASPVAPSEGDAWNVFAATARHLHPNAIVTPWLSAGGTDSRGYTNLTKAIYRYADVRPEQRANPHTVDERLHADAHLSTVAFIHALVQNADAWR</sequence>
<dbReference type="InterPro" id="IPR002933">
    <property type="entry name" value="Peptidase_M20"/>
</dbReference>
<name>A0ABQ0LPS8_MYCCL</name>
<dbReference type="Pfam" id="PF01546">
    <property type="entry name" value="Peptidase_M20"/>
    <property type="match status" value="1"/>
</dbReference>
<dbReference type="Gene3D" id="1.10.150.900">
    <property type="match status" value="1"/>
</dbReference>
<dbReference type="InterPro" id="IPR017141">
    <property type="entry name" value="Pept_M20_carboxypep"/>
</dbReference>
<feature type="domain" description="Peptidase M20 dimerisation" evidence="6">
    <location>
        <begin position="293"/>
        <end position="434"/>
    </location>
</feature>
<dbReference type="SUPFAM" id="SSF53187">
    <property type="entry name" value="Zn-dependent exopeptidases"/>
    <property type="match status" value="1"/>
</dbReference>
<evidence type="ECO:0000256" key="4">
    <source>
        <dbReference type="ARBA" id="ARBA00022801"/>
    </source>
</evidence>
<dbReference type="SUPFAM" id="SSF55031">
    <property type="entry name" value="Bacterial exopeptidase dimerisation domain"/>
    <property type="match status" value="1"/>
</dbReference>
<evidence type="ECO:0000313" key="7">
    <source>
        <dbReference type="EMBL" id="GAT53072.1"/>
    </source>
</evidence>
<dbReference type="PANTHER" id="PTHR45962:SF1">
    <property type="entry name" value="N-FATTY-ACYL-AMINO ACID SYNTHASE_HYDROLASE PM20D1"/>
    <property type="match status" value="1"/>
</dbReference>
<keyword evidence="8" id="KW-1185">Reference proteome</keyword>
<evidence type="ECO:0000259" key="6">
    <source>
        <dbReference type="Pfam" id="PF07687"/>
    </source>
</evidence>
<evidence type="ECO:0000256" key="3">
    <source>
        <dbReference type="ARBA" id="ARBA00022723"/>
    </source>
</evidence>
<evidence type="ECO:0000256" key="5">
    <source>
        <dbReference type="ARBA" id="ARBA00022833"/>
    </source>
</evidence>
<dbReference type="PIRSF" id="PIRSF037217">
    <property type="entry name" value="Carboxypeptidase_S"/>
    <property type="match status" value="1"/>
</dbReference>
<keyword evidence="7" id="KW-0121">Carboxypeptidase</keyword>
<evidence type="ECO:0000313" key="8">
    <source>
        <dbReference type="Proteomes" id="UP000815677"/>
    </source>
</evidence>
<dbReference type="Gene3D" id="3.30.70.360">
    <property type="match status" value="1"/>
</dbReference>
<dbReference type="PANTHER" id="PTHR45962">
    <property type="entry name" value="N-FATTY-ACYL-AMINO ACID SYNTHASE/HYDROLASE PM20D1"/>
    <property type="match status" value="1"/>
</dbReference>
<accession>A0ABQ0LPS8</accession>
<keyword evidence="3" id="KW-0479">Metal-binding</keyword>
<keyword evidence="2" id="KW-0645">Protease</keyword>